<name>A0A1W1YXE9_9SPHI</name>
<gene>
    <name evidence="2" type="ORF">SAMN04488524_0226</name>
</gene>
<proteinExistence type="predicted"/>
<dbReference type="OrthoDB" id="663522at2"/>
<evidence type="ECO:0000313" key="2">
    <source>
        <dbReference type="EMBL" id="SMC40378.1"/>
    </source>
</evidence>
<reference evidence="3" key="1">
    <citation type="submission" date="2017-04" db="EMBL/GenBank/DDBJ databases">
        <authorList>
            <person name="Varghese N."/>
            <person name="Submissions S."/>
        </authorList>
    </citation>
    <scope>NUCLEOTIDE SEQUENCE [LARGE SCALE GENOMIC DNA]</scope>
    <source>
        <strain evidence="3">DSM 12126</strain>
    </source>
</reference>
<evidence type="ECO:0000313" key="3">
    <source>
        <dbReference type="Proteomes" id="UP000192756"/>
    </source>
</evidence>
<keyword evidence="1" id="KW-0812">Transmembrane</keyword>
<keyword evidence="1" id="KW-1133">Transmembrane helix</keyword>
<dbReference type="Proteomes" id="UP000192756">
    <property type="component" value="Unassembled WGS sequence"/>
</dbReference>
<dbReference type="RefSeq" id="WP_084236587.1">
    <property type="nucleotide sequence ID" value="NZ_FWXT01000001.1"/>
</dbReference>
<dbReference type="AlphaFoldDB" id="A0A1W1YXE9"/>
<accession>A0A1W1YXE9</accession>
<keyword evidence="1" id="KW-0472">Membrane</keyword>
<feature type="transmembrane region" description="Helical" evidence="1">
    <location>
        <begin position="60"/>
        <end position="82"/>
    </location>
</feature>
<feature type="transmembrane region" description="Helical" evidence="1">
    <location>
        <begin position="89"/>
        <end position="109"/>
    </location>
</feature>
<evidence type="ECO:0000256" key="1">
    <source>
        <dbReference type="SAM" id="Phobius"/>
    </source>
</evidence>
<dbReference type="EMBL" id="FWXT01000001">
    <property type="protein sequence ID" value="SMC40378.1"/>
    <property type="molecule type" value="Genomic_DNA"/>
</dbReference>
<feature type="transmembrane region" description="Helical" evidence="1">
    <location>
        <begin position="140"/>
        <end position="157"/>
    </location>
</feature>
<sequence>MENIYQYPRATQWLFYSICAYFIMNGAQVWETVLMVPAWTAAPPASLIFFQKPYGLDFKVFWIITHGIHELIFITALVFNWNVKKRRNLILLILAGHIAVRAWTLMYFAPAIIEFQALPCTNTVDVFLQQKAAHWRNLNYIRVAIFFVLNLLLIPGLKIKEQNNA</sequence>
<dbReference type="STRING" id="151894.SAMN04488524_0226"/>
<feature type="transmembrane region" description="Helical" evidence="1">
    <location>
        <begin position="12"/>
        <end position="30"/>
    </location>
</feature>
<keyword evidence="3" id="KW-1185">Reference proteome</keyword>
<organism evidence="2 3">
    <name type="scientific">Pedobacter africanus</name>
    <dbReference type="NCBI Taxonomy" id="151894"/>
    <lineage>
        <taxon>Bacteria</taxon>
        <taxon>Pseudomonadati</taxon>
        <taxon>Bacteroidota</taxon>
        <taxon>Sphingobacteriia</taxon>
        <taxon>Sphingobacteriales</taxon>
        <taxon>Sphingobacteriaceae</taxon>
        <taxon>Pedobacter</taxon>
    </lineage>
</organism>
<protein>
    <submittedName>
        <fullName evidence="2">Uncharacterized protein</fullName>
    </submittedName>
</protein>